<dbReference type="Proteomes" id="UP000184300">
    <property type="component" value="Unassembled WGS sequence"/>
</dbReference>
<dbReference type="PANTHER" id="PTHR28022:SF1">
    <property type="entry name" value="GPI MANNOSYLTRANSFERASE 2 SUBUNIT PGA1"/>
    <property type="match status" value="1"/>
</dbReference>
<dbReference type="AlphaFoldDB" id="A0A1L9VS68"/>
<proteinExistence type="predicted"/>
<dbReference type="OrthoDB" id="3360032at2759"/>
<dbReference type="EMBL" id="KV878892">
    <property type="protein sequence ID" value="OJJ86742.1"/>
    <property type="molecule type" value="Genomic_DNA"/>
</dbReference>
<evidence type="ECO:0000256" key="2">
    <source>
        <dbReference type="SAM" id="SignalP"/>
    </source>
</evidence>
<evidence type="ECO:0000313" key="4">
    <source>
        <dbReference type="Proteomes" id="UP000184300"/>
    </source>
</evidence>
<dbReference type="GO" id="GO:0005789">
    <property type="term" value="C:endoplasmic reticulum membrane"/>
    <property type="evidence" value="ECO:0007669"/>
    <property type="project" value="TreeGrafter"/>
</dbReference>
<sequence length="264" mass="28529">MLQSLLTLTILTLLTLLLQTAHANVEKTIFLAPTPNPLSSSSNIAPDLSDLGLDLLSPENTILRTKLNASFPSTAKPDGTESWFLLEGLNPGQRYEVRVCWLATQPTSFTLSTYPLDAIIDDPSLLASISHYSSARLASVDVNNPKEIVPQVPNSHHAPRHLSRRTQSRDSDSVLFLRIHAAADYFTIEQRLMENVPPVIADVILDPFLGNAFPKSLVPTACWGLIVGVAAVGVARWIVKEFGRVVLQGVGSGSTAGSAEKKGQ</sequence>
<feature type="chain" id="PRO_5012611993" evidence="2">
    <location>
        <begin position="24"/>
        <end position="264"/>
    </location>
</feature>
<dbReference type="PANTHER" id="PTHR28022">
    <property type="entry name" value="GPI MANNOSYLTRANSFERASE 2 SUBUNIT PGA1"/>
    <property type="match status" value="1"/>
</dbReference>
<reference evidence="4" key="1">
    <citation type="journal article" date="2017" name="Genome Biol.">
        <title>Comparative genomics reveals high biological diversity and specific adaptations in the industrially and medically important fungal genus Aspergillus.</title>
        <authorList>
            <person name="de Vries R.P."/>
            <person name="Riley R."/>
            <person name="Wiebenga A."/>
            <person name="Aguilar-Osorio G."/>
            <person name="Amillis S."/>
            <person name="Uchima C.A."/>
            <person name="Anderluh G."/>
            <person name="Asadollahi M."/>
            <person name="Askin M."/>
            <person name="Barry K."/>
            <person name="Battaglia E."/>
            <person name="Bayram O."/>
            <person name="Benocci T."/>
            <person name="Braus-Stromeyer S.A."/>
            <person name="Caldana C."/>
            <person name="Canovas D."/>
            <person name="Cerqueira G.C."/>
            <person name="Chen F."/>
            <person name="Chen W."/>
            <person name="Choi C."/>
            <person name="Clum A."/>
            <person name="Dos Santos R.A."/>
            <person name="Damasio A.R."/>
            <person name="Diallinas G."/>
            <person name="Emri T."/>
            <person name="Fekete E."/>
            <person name="Flipphi M."/>
            <person name="Freyberg S."/>
            <person name="Gallo A."/>
            <person name="Gournas C."/>
            <person name="Habgood R."/>
            <person name="Hainaut M."/>
            <person name="Harispe M.L."/>
            <person name="Henrissat B."/>
            <person name="Hilden K.S."/>
            <person name="Hope R."/>
            <person name="Hossain A."/>
            <person name="Karabika E."/>
            <person name="Karaffa L."/>
            <person name="Karanyi Z."/>
            <person name="Krasevec N."/>
            <person name="Kuo A."/>
            <person name="Kusch H."/>
            <person name="LaButti K."/>
            <person name="Lagendijk E.L."/>
            <person name="Lapidus A."/>
            <person name="Levasseur A."/>
            <person name="Lindquist E."/>
            <person name="Lipzen A."/>
            <person name="Logrieco A.F."/>
            <person name="MacCabe A."/>
            <person name="Maekelae M.R."/>
            <person name="Malavazi I."/>
            <person name="Melin P."/>
            <person name="Meyer V."/>
            <person name="Mielnichuk N."/>
            <person name="Miskei M."/>
            <person name="Molnar A.P."/>
            <person name="Mule G."/>
            <person name="Ngan C.Y."/>
            <person name="Orejas M."/>
            <person name="Orosz E."/>
            <person name="Ouedraogo J.P."/>
            <person name="Overkamp K.M."/>
            <person name="Park H.-S."/>
            <person name="Perrone G."/>
            <person name="Piumi F."/>
            <person name="Punt P.J."/>
            <person name="Ram A.F."/>
            <person name="Ramon A."/>
            <person name="Rauscher S."/>
            <person name="Record E."/>
            <person name="Riano-Pachon D.M."/>
            <person name="Robert V."/>
            <person name="Roehrig J."/>
            <person name="Ruller R."/>
            <person name="Salamov A."/>
            <person name="Salih N.S."/>
            <person name="Samson R.A."/>
            <person name="Sandor E."/>
            <person name="Sanguinetti M."/>
            <person name="Schuetze T."/>
            <person name="Sepcic K."/>
            <person name="Shelest E."/>
            <person name="Sherlock G."/>
            <person name="Sophianopoulou V."/>
            <person name="Squina F.M."/>
            <person name="Sun H."/>
            <person name="Susca A."/>
            <person name="Todd R.B."/>
            <person name="Tsang A."/>
            <person name="Unkles S.E."/>
            <person name="van de Wiele N."/>
            <person name="van Rossen-Uffink D."/>
            <person name="Oliveira J.V."/>
            <person name="Vesth T.C."/>
            <person name="Visser J."/>
            <person name="Yu J.-H."/>
            <person name="Zhou M."/>
            <person name="Andersen M.R."/>
            <person name="Archer D.B."/>
            <person name="Baker S.E."/>
            <person name="Benoit I."/>
            <person name="Brakhage A.A."/>
            <person name="Braus G.H."/>
            <person name="Fischer R."/>
            <person name="Frisvad J.C."/>
            <person name="Goldman G.H."/>
            <person name="Houbraken J."/>
            <person name="Oakley B."/>
            <person name="Pocsi I."/>
            <person name="Scazzocchio C."/>
            <person name="Seiboth B."/>
            <person name="vanKuyk P.A."/>
            <person name="Wortman J."/>
            <person name="Dyer P.S."/>
            <person name="Grigoriev I.V."/>
        </authorList>
    </citation>
    <scope>NUCLEOTIDE SEQUENCE [LARGE SCALE GENOMIC DNA]</scope>
    <source>
        <strain evidence="4">CBS 516.65</strain>
    </source>
</reference>
<dbReference type="GO" id="GO:0006506">
    <property type="term" value="P:GPI anchor biosynthetic process"/>
    <property type="evidence" value="ECO:0007669"/>
    <property type="project" value="TreeGrafter"/>
</dbReference>
<dbReference type="RefSeq" id="XP_022403431.1">
    <property type="nucleotide sequence ID" value="XM_022546060.1"/>
</dbReference>
<name>A0A1L9VS68_ASPGL</name>
<feature type="signal peptide" evidence="2">
    <location>
        <begin position="1"/>
        <end position="23"/>
    </location>
</feature>
<accession>A0A1L9VS68</accession>
<organism evidence="3 4">
    <name type="scientific">Aspergillus glaucus CBS 516.65</name>
    <dbReference type="NCBI Taxonomy" id="1160497"/>
    <lineage>
        <taxon>Eukaryota</taxon>
        <taxon>Fungi</taxon>
        <taxon>Dikarya</taxon>
        <taxon>Ascomycota</taxon>
        <taxon>Pezizomycotina</taxon>
        <taxon>Eurotiomycetes</taxon>
        <taxon>Eurotiomycetidae</taxon>
        <taxon>Eurotiales</taxon>
        <taxon>Aspergillaceae</taxon>
        <taxon>Aspergillus</taxon>
        <taxon>Aspergillus subgen. Aspergillus</taxon>
    </lineage>
</organism>
<dbReference type="GO" id="GO:0031501">
    <property type="term" value="C:mannosyltransferase complex"/>
    <property type="evidence" value="ECO:0007669"/>
    <property type="project" value="TreeGrafter"/>
</dbReference>
<protein>
    <submittedName>
        <fullName evidence="3">Uncharacterized protein</fullName>
    </submittedName>
</protein>
<dbReference type="GO" id="GO:0000030">
    <property type="term" value="F:mannosyltransferase activity"/>
    <property type="evidence" value="ECO:0007669"/>
    <property type="project" value="TreeGrafter"/>
</dbReference>
<keyword evidence="1" id="KW-1133">Transmembrane helix</keyword>
<keyword evidence="4" id="KW-1185">Reference proteome</keyword>
<evidence type="ECO:0000256" key="1">
    <source>
        <dbReference type="SAM" id="Phobius"/>
    </source>
</evidence>
<keyword evidence="2" id="KW-0732">Signal</keyword>
<keyword evidence="1" id="KW-0812">Transmembrane</keyword>
<dbReference type="InterPro" id="IPR019433">
    <property type="entry name" value="GPI_ManTrfase_II_coact_Pga1"/>
</dbReference>
<keyword evidence="1" id="KW-0472">Membrane</keyword>
<dbReference type="VEuPathDB" id="FungiDB:ASPGLDRAFT_44603"/>
<evidence type="ECO:0000313" key="3">
    <source>
        <dbReference type="EMBL" id="OJJ86742.1"/>
    </source>
</evidence>
<feature type="transmembrane region" description="Helical" evidence="1">
    <location>
        <begin position="217"/>
        <end position="239"/>
    </location>
</feature>
<dbReference type="GeneID" id="34462321"/>
<gene>
    <name evidence="3" type="ORF">ASPGLDRAFT_44603</name>
</gene>